<dbReference type="EMBL" id="SMRS01000003">
    <property type="protein sequence ID" value="KAA0875417.1"/>
    <property type="molecule type" value="Genomic_DNA"/>
</dbReference>
<dbReference type="Proteomes" id="UP000325302">
    <property type="component" value="Unassembled WGS sequence"/>
</dbReference>
<gene>
    <name evidence="1" type="ORF">E1H14_05365</name>
</gene>
<evidence type="ECO:0000313" key="2">
    <source>
        <dbReference type="Proteomes" id="UP000325302"/>
    </source>
</evidence>
<name>A0A5A9W3Y0_9GAMM</name>
<proteinExistence type="predicted"/>
<organism evidence="1 2">
    <name type="scientific">Nitrincola tapanii</name>
    <dbReference type="NCBI Taxonomy" id="1708751"/>
    <lineage>
        <taxon>Bacteria</taxon>
        <taxon>Pseudomonadati</taxon>
        <taxon>Pseudomonadota</taxon>
        <taxon>Gammaproteobacteria</taxon>
        <taxon>Oceanospirillales</taxon>
        <taxon>Oceanospirillaceae</taxon>
        <taxon>Nitrincola</taxon>
    </lineage>
</organism>
<sequence>MTDPVIDYLNRLSLDELERVEKSIYQLAAQRKAEAEAAEKAHAIAAAKEMESSSSFRLPATPSTNSTEQLANSLGLDISQLMKEVKAWSR</sequence>
<dbReference type="RefSeq" id="WP_149390424.1">
    <property type="nucleotide sequence ID" value="NZ_SMRS01000003.1"/>
</dbReference>
<keyword evidence="2" id="KW-1185">Reference proteome</keyword>
<dbReference type="OrthoDB" id="6121001at2"/>
<evidence type="ECO:0000313" key="1">
    <source>
        <dbReference type="EMBL" id="KAA0875417.1"/>
    </source>
</evidence>
<protein>
    <submittedName>
        <fullName evidence="1">Uncharacterized protein</fullName>
    </submittedName>
</protein>
<accession>A0A5A9W3Y0</accession>
<comment type="caution">
    <text evidence="1">The sequence shown here is derived from an EMBL/GenBank/DDBJ whole genome shotgun (WGS) entry which is preliminary data.</text>
</comment>
<reference evidence="1 2" key="1">
    <citation type="submission" date="2019-03" db="EMBL/GenBank/DDBJ databases">
        <title>Nitrincola sp. nov. isolated from an Indian soda lake.</title>
        <authorList>
            <person name="Joshi A."/>
            <person name="Thite S.V."/>
            <person name="Joseph N."/>
            <person name="Dhotre D."/>
            <person name="Moorthy M."/>
            <person name="Shouche Y.S."/>
        </authorList>
    </citation>
    <scope>NUCLEOTIDE SEQUENCE [LARGE SCALE GENOMIC DNA]</scope>
    <source>
        <strain evidence="1 2">MEB193</strain>
    </source>
</reference>
<dbReference type="AlphaFoldDB" id="A0A5A9W3Y0"/>